<evidence type="ECO:0000256" key="1">
    <source>
        <dbReference type="SAM" id="Phobius"/>
    </source>
</evidence>
<protein>
    <submittedName>
        <fullName evidence="2">Uncharacterized protein</fullName>
    </submittedName>
</protein>
<dbReference type="EMBL" id="CAJJDM010000057">
    <property type="protein sequence ID" value="CAD8076593.1"/>
    <property type="molecule type" value="Genomic_DNA"/>
</dbReference>
<sequence>MIFINQFIVRVMEQHIVQFILPLLGYSIFLNYFFNVIIYMLFWRIYQKKTLILYIIFFGFTLHIYGSYFRNLLQIVQLQLLALPCQWSLQNY</sequence>
<keyword evidence="1" id="KW-0812">Transmembrane</keyword>
<feature type="transmembrane region" description="Helical" evidence="1">
    <location>
        <begin position="20"/>
        <end position="42"/>
    </location>
</feature>
<keyword evidence="1" id="KW-0472">Membrane</keyword>
<accession>A0A8S1MFW8</accession>
<evidence type="ECO:0000313" key="3">
    <source>
        <dbReference type="Proteomes" id="UP000688137"/>
    </source>
</evidence>
<proteinExistence type="predicted"/>
<organism evidence="2 3">
    <name type="scientific">Paramecium primaurelia</name>
    <dbReference type="NCBI Taxonomy" id="5886"/>
    <lineage>
        <taxon>Eukaryota</taxon>
        <taxon>Sar</taxon>
        <taxon>Alveolata</taxon>
        <taxon>Ciliophora</taxon>
        <taxon>Intramacronucleata</taxon>
        <taxon>Oligohymenophorea</taxon>
        <taxon>Peniculida</taxon>
        <taxon>Parameciidae</taxon>
        <taxon>Paramecium</taxon>
    </lineage>
</organism>
<keyword evidence="1" id="KW-1133">Transmembrane helix</keyword>
<evidence type="ECO:0000313" key="2">
    <source>
        <dbReference type="EMBL" id="CAD8076593.1"/>
    </source>
</evidence>
<gene>
    <name evidence="2" type="ORF">PPRIM_AZ9-3.1.T0560216</name>
</gene>
<name>A0A8S1MFW8_PARPR</name>
<dbReference type="AlphaFoldDB" id="A0A8S1MFW8"/>
<comment type="caution">
    <text evidence="2">The sequence shown here is derived from an EMBL/GenBank/DDBJ whole genome shotgun (WGS) entry which is preliminary data.</text>
</comment>
<keyword evidence="3" id="KW-1185">Reference proteome</keyword>
<reference evidence="2" key="1">
    <citation type="submission" date="2021-01" db="EMBL/GenBank/DDBJ databases">
        <authorList>
            <consortium name="Genoscope - CEA"/>
            <person name="William W."/>
        </authorList>
    </citation>
    <scope>NUCLEOTIDE SEQUENCE</scope>
</reference>
<feature type="transmembrane region" description="Helical" evidence="1">
    <location>
        <begin position="51"/>
        <end position="69"/>
    </location>
</feature>
<dbReference type="Proteomes" id="UP000688137">
    <property type="component" value="Unassembled WGS sequence"/>
</dbReference>